<keyword evidence="3" id="KW-1185">Reference proteome</keyword>
<dbReference type="Gene3D" id="3.30.420.10">
    <property type="entry name" value="Ribonuclease H-like superfamily/Ribonuclease H"/>
    <property type="match status" value="1"/>
</dbReference>
<reference evidence="2 3" key="1">
    <citation type="submission" date="2024-02" db="EMBL/GenBank/DDBJ databases">
        <title>de novo genome assembly of Solanum bulbocastanum strain 11H21.</title>
        <authorList>
            <person name="Hosaka A.J."/>
        </authorList>
    </citation>
    <scope>NUCLEOTIDE SEQUENCE [LARGE SCALE GENOMIC DNA]</scope>
    <source>
        <tissue evidence="2">Young leaves</tissue>
    </source>
</reference>
<accession>A0AAN8YEL2</accession>
<dbReference type="CDD" id="cd06222">
    <property type="entry name" value="RNase_H_like"/>
    <property type="match status" value="1"/>
</dbReference>
<comment type="caution">
    <text evidence="2">The sequence shown here is derived from an EMBL/GenBank/DDBJ whole genome shotgun (WGS) entry which is preliminary data.</text>
</comment>
<dbReference type="InterPro" id="IPR002156">
    <property type="entry name" value="RNaseH_domain"/>
</dbReference>
<dbReference type="InterPro" id="IPR012337">
    <property type="entry name" value="RNaseH-like_sf"/>
</dbReference>
<feature type="domain" description="RNase H type-1" evidence="1">
    <location>
        <begin position="69"/>
        <end position="179"/>
    </location>
</feature>
<dbReference type="InterPro" id="IPR053151">
    <property type="entry name" value="RNase_H-like"/>
</dbReference>
<dbReference type="PANTHER" id="PTHR47723:SF24">
    <property type="entry name" value="RNASE H TYPE-1 DOMAIN-CONTAINING PROTEIN"/>
    <property type="match status" value="1"/>
</dbReference>
<dbReference type="InterPro" id="IPR044730">
    <property type="entry name" value="RNase_H-like_dom_plant"/>
</dbReference>
<dbReference type="GO" id="GO:0004523">
    <property type="term" value="F:RNA-DNA hybrid ribonuclease activity"/>
    <property type="evidence" value="ECO:0007669"/>
    <property type="project" value="InterPro"/>
</dbReference>
<organism evidence="2 3">
    <name type="scientific">Solanum bulbocastanum</name>
    <name type="common">Wild potato</name>
    <dbReference type="NCBI Taxonomy" id="147425"/>
    <lineage>
        <taxon>Eukaryota</taxon>
        <taxon>Viridiplantae</taxon>
        <taxon>Streptophyta</taxon>
        <taxon>Embryophyta</taxon>
        <taxon>Tracheophyta</taxon>
        <taxon>Spermatophyta</taxon>
        <taxon>Magnoliopsida</taxon>
        <taxon>eudicotyledons</taxon>
        <taxon>Gunneridae</taxon>
        <taxon>Pentapetalae</taxon>
        <taxon>asterids</taxon>
        <taxon>lamiids</taxon>
        <taxon>Solanales</taxon>
        <taxon>Solanaceae</taxon>
        <taxon>Solanoideae</taxon>
        <taxon>Solaneae</taxon>
        <taxon>Solanum</taxon>
    </lineage>
</organism>
<protein>
    <recommendedName>
        <fullName evidence="1">RNase H type-1 domain-containing protein</fullName>
    </recommendedName>
</protein>
<dbReference type="GO" id="GO:0003676">
    <property type="term" value="F:nucleic acid binding"/>
    <property type="evidence" value="ECO:0007669"/>
    <property type="project" value="InterPro"/>
</dbReference>
<sequence length="181" mass="21035">MTQPTVTLEIERDLHFMARCLYPWLKYMLTSWPILVKFIEDYTPILGYKVVKWIRASIGFKCNSDDASKGNSGPSSGAFFCIRNVEGNFVYAKVKRLEENNNLREKISAIKMGLKFCIAKELLHVTLETDSLIVKKMIDGEWEVPWSVSVEIRKIRHLMKEREIVIEHIFKKGNKVANFFS</sequence>
<dbReference type="Proteomes" id="UP001371456">
    <property type="component" value="Unassembled WGS sequence"/>
</dbReference>
<evidence type="ECO:0000313" key="3">
    <source>
        <dbReference type="Proteomes" id="UP001371456"/>
    </source>
</evidence>
<proteinExistence type="predicted"/>
<dbReference type="SUPFAM" id="SSF53098">
    <property type="entry name" value="Ribonuclease H-like"/>
    <property type="match status" value="1"/>
</dbReference>
<dbReference type="PANTHER" id="PTHR47723">
    <property type="entry name" value="OS05G0353850 PROTEIN"/>
    <property type="match status" value="1"/>
</dbReference>
<dbReference type="EMBL" id="JBANQN010000006">
    <property type="protein sequence ID" value="KAK6786523.1"/>
    <property type="molecule type" value="Genomic_DNA"/>
</dbReference>
<name>A0AAN8YEL2_SOLBU</name>
<evidence type="ECO:0000259" key="1">
    <source>
        <dbReference type="Pfam" id="PF13456"/>
    </source>
</evidence>
<dbReference type="InterPro" id="IPR036397">
    <property type="entry name" value="RNaseH_sf"/>
</dbReference>
<dbReference type="Pfam" id="PF13456">
    <property type="entry name" value="RVT_3"/>
    <property type="match status" value="1"/>
</dbReference>
<dbReference type="AlphaFoldDB" id="A0AAN8YEL2"/>
<gene>
    <name evidence="2" type="ORF">RDI58_015048</name>
</gene>
<evidence type="ECO:0000313" key="2">
    <source>
        <dbReference type="EMBL" id="KAK6786523.1"/>
    </source>
</evidence>